<feature type="region of interest" description="Disordered" evidence="1">
    <location>
        <begin position="160"/>
        <end position="187"/>
    </location>
</feature>
<reference evidence="3" key="1">
    <citation type="submission" date="2016-11" db="UniProtKB">
        <authorList>
            <consortium name="WormBaseParasite"/>
        </authorList>
    </citation>
    <scope>IDENTIFICATION</scope>
</reference>
<evidence type="ECO:0000256" key="1">
    <source>
        <dbReference type="SAM" id="MobiDB-lite"/>
    </source>
</evidence>
<protein>
    <submittedName>
        <fullName evidence="3">Os08g0536100 protein</fullName>
    </submittedName>
</protein>
<sequence>PQKQMDNLLFPSCLQLHRECIPMDTATMADALSYRLFESCEIGARNENGEHSMVSMETSGSGLFPPGSRLPSYRRNRWAGSFSSSRSRCNVGLWRLGGRLAAAAWRLRRLALPQDGRNSDGNSSGGSVGGGGGGYGALQAAANMWPYDPRVTTAAPRRVNGGCGGGGGMPGHPGCRGGRRQVRHADP</sequence>
<feature type="compositionally biased region" description="Gly residues" evidence="1">
    <location>
        <begin position="161"/>
        <end position="176"/>
    </location>
</feature>
<evidence type="ECO:0000313" key="2">
    <source>
        <dbReference type="Proteomes" id="UP000095280"/>
    </source>
</evidence>
<dbReference type="WBParaSite" id="maker-uti_cns_0016677-snap-gene-0.2-mRNA-1">
    <property type="protein sequence ID" value="maker-uti_cns_0016677-snap-gene-0.2-mRNA-1"/>
    <property type="gene ID" value="maker-uti_cns_0016677-snap-gene-0.2"/>
</dbReference>
<organism evidence="2 3">
    <name type="scientific">Macrostomum lignano</name>
    <dbReference type="NCBI Taxonomy" id="282301"/>
    <lineage>
        <taxon>Eukaryota</taxon>
        <taxon>Metazoa</taxon>
        <taxon>Spiralia</taxon>
        <taxon>Lophotrochozoa</taxon>
        <taxon>Platyhelminthes</taxon>
        <taxon>Rhabditophora</taxon>
        <taxon>Macrostomorpha</taxon>
        <taxon>Macrostomida</taxon>
        <taxon>Macrostomidae</taxon>
        <taxon>Macrostomum</taxon>
    </lineage>
</organism>
<name>A0A1I8IT74_9PLAT</name>
<accession>A0A1I8IT74</accession>
<proteinExistence type="predicted"/>
<dbReference type="AlphaFoldDB" id="A0A1I8IT74"/>
<evidence type="ECO:0000313" key="3">
    <source>
        <dbReference type="WBParaSite" id="maker-uti_cns_0016677-snap-gene-0.2-mRNA-1"/>
    </source>
</evidence>
<dbReference type="Proteomes" id="UP000095280">
    <property type="component" value="Unplaced"/>
</dbReference>
<keyword evidence="2" id="KW-1185">Reference proteome</keyword>
<feature type="compositionally biased region" description="Basic residues" evidence="1">
    <location>
        <begin position="177"/>
        <end position="187"/>
    </location>
</feature>